<evidence type="ECO:0008006" key="3">
    <source>
        <dbReference type="Google" id="ProtNLM"/>
    </source>
</evidence>
<proteinExistence type="predicted"/>
<dbReference type="RefSeq" id="WP_012166233.1">
    <property type="nucleotide sequence ID" value="NC_009925.1"/>
</dbReference>
<name>B0C3V0_ACAM1</name>
<keyword evidence="2" id="KW-1185">Reference proteome</keyword>
<gene>
    <name evidence="1" type="ordered locus">AM1_6105</name>
</gene>
<dbReference type="eggNOG" id="COG5186">
    <property type="taxonomic scope" value="Bacteria"/>
</dbReference>
<dbReference type="AlphaFoldDB" id="B0C3V0"/>
<dbReference type="KEGG" id="amr:AM1_6105"/>
<accession>B0C3V0</accession>
<sequence length="188" mass="21356">MRIEFTREIEHLGILDKLRPFDPVVIGTPPLGIDVANNDIDIACSYDDLDRFKMDSTTQFECFKNFEIRDSTAQNEESVVVQFSALNWDIELFCQSIPTGQQWGVRYFRIEKRLLAVVPKLKATVIKLRQSGLKTEPAFAIALGLSGDPYLALLDLEHEGHDELLQLVETQPKVMENRPHSDPNTKLG</sequence>
<dbReference type="HOGENOM" id="CLU_110690_0_0_3"/>
<evidence type="ECO:0000313" key="2">
    <source>
        <dbReference type="Proteomes" id="UP000000268"/>
    </source>
</evidence>
<protein>
    <recommendedName>
        <fullName evidence="3">DUF4269 domain-containing protein</fullName>
    </recommendedName>
</protein>
<evidence type="ECO:0000313" key="1">
    <source>
        <dbReference type="EMBL" id="ABW31037.1"/>
    </source>
</evidence>
<dbReference type="InterPro" id="IPR025365">
    <property type="entry name" value="DUF4269"/>
</dbReference>
<dbReference type="Proteomes" id="UP000000268">
    <property type="component" value="Chromosome"/>
</dbReference>
<reference evidence="1 2" key="1">
    <citation type="journal article" date="2008" name="Proc. Natl. Acad. Sci. U.S.A.">
        <title>Niche adaptation and genome expansion in the chlorophyll d-producing cyanobacterium Acaryochloris marina.</title>
        <authorList>
            <person name="Swingley W.D."/>
            <person name="Chen M."/>
            <person name="Cheung P.C."/>
            <person name="Conrad A.L."/>
            <person name="Dejesa L.C."/>
            <person name="Hao J."/>
            <person name="Honchak B.M."/>
            <person name="Karbach L.E."/>
            <person name="Kurdoglu A."/>
            <person name="Lahiri S."/>
            <person name="Mastrian S.D."/>
            <person name="Miyashita H."/>
            <person name="Page L."/>
            <person name="Ramakrishna P."/>
            <person name="Satoh S."/>
            <person name="Sattley W.M."/>
            <person name="Shimada Y."/>
            <person name="Taylor H.L."/>
            <person name="Tomo T."/>
            <person name="Tsuchiya T."/>
            <person name="Wang Z.T."/>
            <person name="Raymond J."/>
            <person name="Mimuro M."/>
            <person name="Blankenship R.E."/>
            <person name="Touchman J.W."/>
        </authorList>
    </citation>
    <scope>NUCLEOTIDE SEQUENCE [LARGE SCALE GENOMIC DNA]</scope>
    <source>
        <strain evidence="2">MBIC 11017</strain>
    </source>
</reference>
<dbReference type="Pfam" id="PF14091">
    <property type="entry name" value="DUF4269"/>
    <property type="match status" value="1"/>
</dbReference>
<organism evidence="1 2">
    <name type="scientific">Acaryochloris marina (strain MBIC 11017)</name>
    <dbReference type="NCBI Taxonomy" id="329726"/>
    <lineage>
        <taxon>Bacteria</taxon>
        <taxon>Bacillati</taxon>
        <taxon>Cyanobacteriota</taxon>
        <taxon>Cyanophyceae</taxon>
        <taxon>Acaryochloridales</taxon>
        <taxon>Acaryochloridaceae</taxon>
        <taxon>Acaryochloris</taxon>
    </lineage>
</organism>
<dbReference type="STRING" id="329726.AM1_6105"/>
<dbReference type="OrthoDB" id="6402248at2"/>
<dbReference type="EMBL" id="CP000828">
    <property type="protein sequence ID" value="ABW31037.1"/>
    <property type="molecule type" value="Genomic_DNA"/>
</dbReference>